<evidence type="ECO:0000313" key="1">
    <source>
        <dbReference type="EMBL" id="CAJ1946408.1"/>
    </source>
</evidence>
<name>A0AAD2FKK7_9STRA</name>
<organism evidence="1 2">
    <name type="scientific">Cylindrotheca closterium</name>
    <dbReference type="NCBI Taxonomy" id="2856"/>
    <lineage>
        <taxon>Eukaryota</taxon>
        <taxon>Sar</taxon>
        <taxon>Stramenopiles</taxon>
        <taxon>Ochrophyta</taxon>
        <taxon>Bacillariophyta</taxon>
        <taxon>Bacillariophyceae</taxon>
        <taxon>Bacillariophycidae</taxon>
        <taxon>Bacillariales</taxon>
        <taxon>Bacillariaceae</taxon>
        <taxon>Cylindrotheca</taxon>
    </lineage>
</organism>
<reference evidence="1" key="1">
    <citation type="submission" date="2023-08" db="EMBL/GenBank/DDBJ databases">
        <authorList>
            <person name="Audoor S."/>
            <person name="Bilcke G."/>
        </authorList>
    </citation>
    <scope>NUCLEOTIDE SEQUENCE</scope>
</reference>
<dbReference type="PANTHER" id="PTHR43642:SF1">
    <property type="entry name" value="HYBRID SIGNAL TRANSDUCTION HISTIDINE KINASE G"/>
    <property type="match status" value="1"/>
</dbReference>
<dbReference type="InterPro" id="IPR053159">
    <property type="entry name" value="Hybrid_Histidine_Kinase"/>
</dbReference>
<evidence type="ECO:0000313" key="2">
    <source>
        <dbReference type="Proteomes" id="UP001295423"/>
    </source>
</evidence>
<comment type="caution">
    <text evidence="1">The sequence shown here is derived from an EMBL/GenBank/DDBJ whole genome shotgun (WGS) entry which is preliminary data.</text>
</comment>
<keyword evidence="2" id="KW-1185">Reference proteome</keyword>
<dbReference type="PANTHER" id="PTHR43642">
    <property type="entry name" value="HYBRID SIGNAL TRANSDUCTION HISTIDINE KINASE G"/>
    <property type="match status" value="1"/>
</dbReference>
<accession>A0AAD2FKK7</accession>
<sequence>MLSQPRDEQAVKTNDSLTCHKEFVQVSALSGCGKSKVAQSLVDDASFHNNGLSALECLCFAFRILTRVVSASFSPLVPFFENLQWADVPSLQILDLMISDTPNDNGLMITGCYRSEEVDENSLLRNMLVSLRVNTESYNKFHMTETTVGAFGTDEIAKVIQNTMPSPRVQQMPTPTDPAALCHKRTNGSPFFEFLKMLHQAGLVLHKASSDASTWDHRHHVHC</sequence>
<dbReference type="AlphaFoldDB" id="A0AAD2FKK7"/>
<gene>
    <name evidence="1" type="ORF">CYCCA115_LOCUS10552</name>
</gene>
<dbReference type="EMBL" id="CAKOGP040001668">
    <property type="protein sequence ID" value="CAJ1946408.1"/>
    <property type="molecule type" value="Genomic_DNA"/>
</dbReference>
<proteinExistence type="predicted"/>
<dbReference type="Proteomes" id="UP001295423">
    <property type="component" value="Unassembled WGS sequence"/>
</dbReference>
<protein>
    <submittedName>
        <fullName evidence="1">Uncharacterized protein</fullName>
    </submittedName>
</protein>